<gene>
    <name evidence="2" type="ORF">MW084_16155</name>
</gene>
<feature type="compositionally biased region" description="Basic and acidic residues" evidence="1">
    <location>
        <begin position="61"/>
        <end position="72"/>
    </location>
</feature>
<name>A0ABY4THD5_9ACTN</name>
<dbReference type="Proteomes" id="UP001056383">
    <property type="component" value="Chromosome"/>
</dbReference>
<feature type="compositionally biased region" description="Basic and acidic residues" evidence="1">
    <location>
        <begin position="44"/>
        <end position="53"/>
    </location>
</feature>
<keyword evidence="3" id="KW-1185">Reference proteome</keyword>
<sequence>MGLLDVLRTKLSPAREKVADLARRHGGGIDHGIESAARMVDRRTGGRFGDRIESGTARARHAVDRIARRDDDGGAPPASPS</sequence>
<reference evidence="2" key="1">
    <citation type="submission" date="2022-04" db="EMBL/GenBank/DDBJ databases">
        <title>Systematic whole-genome sequencing reveals an unexpected diversity among actinomycetoma pathogens and provides insights into their antibacterial susceptibilities.</title>
        <authorList>
            <person name="Watson A.K."/>
            <person name="Kepplinger B."/>
            <person name="Bakhiet S.M."/>
            <person name="Mhmoud N.A."/>
            <person name="Chapman J."/>
            <person name="Allenby N."/>
            <person name="Mickiewicz K."/>
            <person name="Goodfellow M."/>
            <person name="Fahal A.H."/>
            <person name="Errington J."/>
        </authorList>
    </citation>
    <scope>NUCLEOTIDE SEQUENCE</scope>
    <source>
        <strain evidence="2">SD 504</strain>
    </source>
</reference>
<feature type="region of interest" description="Disordered" evidence="1">
    <location>
        <begin position="44"/>
        <end position="81"/>
    </location>
</feature>
<dbReference type="Pfam" id="PF14013">
    <property type="entry name" value="MT0933_antitox"/>
    <property type="match status" value="1"/>
</dbReference>
<evidence type="ECO:0000313" key="3">
    <source>
        <dbReference type="Proteomes" id="UP001056383"/>
    </source>
</evidence>
<evidence type="ECO:0000313" key="2">
    <source>
        <dbReference type="EMBL" id="URN17198.1"/>
    </source>
</evidence>
<accession>A0ABY4THD5</accession>
<dbReference type="RefSeq" id="WP_010469383.1">
    <property type="nucleotide sequence ID" value="NZ_CP095474.1"/>
</dbReference>
<dbReference type="InterPro" id="IPR028037">
    <property type="entry name" value="Antitoxin_Rv0909/MT0933"/>
</dbReference>
<organism evidence="2 3">
    <name type="scientific">Streptomyces sudanensis</name>
    <dbReference type="NCBI Taxonomy" id="436397"/>
    <lineage>
        <taxon>Bacteria</taxon>
        <taxon>Bacillati</taxon>
        <taxon>Actinomycetota</taxon>
        <taxon>Actinomycetes</taxon>
        <taxon>Kitasatosporales</taxon>
        <taxon>Streptomycetaceae</taxon>
        <taxon>Streptomyces</taxon>
    </lineage>
</organism>
<dbReference type="EMBL" id="CP095474">
    <property type="protein sequence ID" value="URN17198.1"/>
    <property type="molecule type" value="Genomic_DNA"/>
</dbReference>
<protein>
    <submittedName>
        <fullName evidence="2">Antitoxin</fullName>
    </submittedName>
</protein>
<proteinExistence type="predicted"/>
<evidence type="ECO:0000256" key="1">
    <source>
        <dbReference type="SAM" id="MobiDB-lite"/>
    </source>
</evidence>